<dbReference type="GeneID" id="6079065"/>
<reference evidence="2 3" key="1">
    <citation type="journal article" date="2008" name="Nature">
        <title>The genome of Laccaria bicolor provides insights into mycorrhizal symbiosis.</title>
        <authorList>
            <person name="Martin F."/>
            <person name="Aerts A."/>
            <person name="Ahren D."/>
            <person name="Brun A."/>
            <person name="Danchin E.G.J."/>
            <person name="Duchaussoy F."/>
            <person name="Gibon J."/>
            <person name="Kohler A."/>
            <person name="Lindquist E."/>
            <person name="Pereda V."/>
            <person name="Salamov A."/>
            <person name="Shapiro H.J."/>
            <person name="Wuyts J."/>
            <person name="Blaudez D."/>
            <person name="Buee M."/>
            <person name="Brokstein P."/>
            <person name="Canbaeck B."/>
            <person name="Cohen D."/>
            <person name="Courty P.E."/>
            <person name="Coutinho P.M."/>
            <person name="Delaruelle C."/>
            <person name="Detter J.C."/>
            <person name="Deveau A."/>
            <person name="DiFazio S."/>
            <person name="Duplessis S."/>
            <person name="Fraissinet-Tachet L."/>
            <person name="Lucic E."/>
            <person name="Frey-Klett P."/>
            <person name="Fourrey C."/>
            <person name="Feussner I."/>
            <person name="Gay G."/>
            <person name="Grimwood J."/>
            <person name="Hoegger P.J."/>
            <person name="Jain P."/>
            <person name="Kilaru S."/>
            <person name="Labbe J."/>
            <person name="Lin Y.C."/>
            <person name="Legue V."/>
            <person name="Le Tacon F."/>
            <person name="Marmeisse R."/>
            <person name="Melayah D."/>
            <person name="Montanini B."/>
            <person name="Muratet M."/>
            <person name="Nehls U."/>
            <person name="Niculita-Hirzel H."/>
            <person name="Oudot-Le Secq M.P."/>
            <person name="Peter M."/>
            <person name="Quesneville H."/>
            <person name="Rajashekar B."/>
            <person name="Reich M."/>
            <person name="Rouhier N."/>
            <person name="Schmutz J."/>
            <person name="Yin T."/>
            <person name="Chalot M."/>
            <person name="Henrissat B."/>
            <person name="Kuees U."/>
            <person name="Lucas S."/>
            <person name="Van de Peer Y."/>
            <person name="Podila G.K."/>
            <person name="Polle A."/>
            <person name="Pukkila P.J."/>
            <person name="Richardson P.M."/>
            <person name="Rouze P."/>
            <person name="Sanders I.R."/>
            <person name="Stajich J.E."/>
            <person name="Tunlid A."/>
            <person name="Tuskan G."/>
            <person name="Grigoriev I.V."/>
        </authorList>
    </citation>
    <scope>NUCLEOTIDE SEQUENCE [LARGE SCALE GENOMIC DNA]</scope>
    <source>
        <strain evidence="3">S238N-H82 / ATCC MYA-4686</strain>
    </source>
</reference>
<dbReference type="AlphaFoldDB" id="B0DI47"/>
<dbReference type="KEGG" id="lbc:LACBIDRAFT_302677"/>
<protein>
    <submittedName>
        <fullName evidence="2">Predicted protein</fullName>
    </submittedName>
</protein>
<organism evidence="3">
    <name type="scientific">Laccaria bicolor (strain S238N-H82 / ATCC MYA-4686)</name>
    <name type="common">Bicoloured deceiver</name>
    <name type="synonym">Laccaria laccata var. bicolor</name>
    <dbReference type="NCBI Taxonomy" id="486041"/>
    <lineage>
        <taxon>Eukaryota</taxon>
        <taxon>Fungi</taxon>
        <taxon>Dikarya</taxon>
        <taxon>Basidiomycota</taxon>
        <taxon>Agaricomycotina</taxon>
        <taxon>Agaricomycetes</taxon>
        <taxon>Agaricomycetidae</taxon>
        <taxon>Agaricales</taxon>
        <taxon>Agaricineae</taxon>
        <taxon>Hydnangiaceae</taxon>
        <taxon>Laccaria</taxon>
    </lineage>
</organism>
<gene>
    <name evidence="2" type="ORF">LACBIDRAFT_302677</name>
</gene>
<name>B0DI47_LACBS</name>
<dbReference type="EMBL" id="DS547111">
    <property type="protein sequence ID" value="EDR05939.1"/>
    <property type="molecule type" value="Genomic_DNA"/>
</dbReference>
<dbReference type="OrthoDB" id="2803783at2759"/>
<feature type="region of interest" description="Disordered" evidence="1">
    <location>
        <begin position="379"/>
        <end position="471"/>
    </location>
</feature>
<feature type="region of interest" description="Disordered" evidence="1">
    <location>
        <begin position="309"/>
        <end position="349"/>
    </location>
</feature>
<feature type="compositionally biased region" description="Polar residues" evidence="1">
    <location>
        <begin position="444"/>
        <end position="466"/>
    </location>
</feature>
<feature type="compositionally biased region" description="Low complexity" evidence="1">
    <location>
        <begin position="415"/>
        <end position="432"/>
    </location>
</feature>
<dbReference type="HOGENOM" id="CLU_020082_0_0_1"/>
<keyword evidence="3" id="KW-1185">Reference proteome</keyword>
<dbReference type="Proteomes" id="UP000001194">
    <property type="component" value="Unassembled WGS sequence"/>
</dbReference>
<evidence type="ECO:0000313" key="2">
    <source>
        <dbReference type="EMBL" id="EDR05939.1"/>
    </source>
</evidence>
<sequence length="780" mass="86857">MTRRKWTTDEQEAWLEQRKPGYIEANQKKTAAKDFFPIVIKEFCEQWPMPSVTQQEVDEAGSTERATQVKQGKYEKRISGWFPNNTRNVAPGSLGILKIKQKTQPRMLQPWQAYQALTYESRWKPEVDAAWLTYKNAWLTEHPEEKCPKNRFQIMIEFIKEKFEKETDEVKMECEEYRKRRQSEAATPDPDKPDAVKNAKFQEAIDMLPRTLTTIGESLMSQTGWNVSILMGGPTPDNDGVIMTYLSHTGKTKAGETFEKFIGDKDYDAKLLLPFEAFLNASFCKYPSKIETAKLTSSIAAEDCAARSLVKPEPAPSDRQMETGEWEQSDEKVDGSGDDSDNAAVAGKSQYEITKDKNIREIKERLAELDEQFPLPEEFTKKKLSKTPATKKGKQVRNEMAVRRQSQRGKDKIGASTKEPAPTTAEAPQATSDAAAHPALSTVLLDTQQTPTVSHIQSSPSPTASISVPASAPSYDAPDAVPATPPIIDIGLARKPTTVDGEQPIQDKGNDDVVMSDPSHAYPTASVSTIHPASAPSYDTPGAVATPPVTDIGLAVKPMAVGGEQLNQNKGNDDVVMSDPPSLVQKPQNDVNLPPWLVPMIGYLRGVATDRAWQNLVTEFVEFEKGGPPSGKLPTKCRPQEISDWIRSKKKDVVPPVEPTQFGQRFTEWWTLLQPDWRKGDNAGSIVFSRDVPIGETWQGMRKGGTAGIYIVVMALSWWIKAQNAKHDVEAWSTVDELTWVIQQWIKKPISPITVPIKRVHEETGDGEGEAQRKSRRLSG</sequence>
<feature type="compositionally biased region" description="Basic residues" evidence="1">
    <location>
        <begin position="382"/>
        <end position="395"/>
    </location>
</feature>
<dbReference type="InParanoid" id="B0DI47"/>
<feature type="region of interest" description="Disordered" evidence="1">
    <location>
        <begin position="761"/>
        <end position="780"/>
    </location>
</feature>
<accession>B0DI47</accession>
<evidence type="ECO:0000313" key="3">
    <source>
        <dbReference type="Proteomes" id="UP000001194"/>
    </source>
</evidence>
<feature type="compositionally biased region" description="Basic and acidic residues" evidence="1">
    <location>
        <begin position="396"/>
        <end position="413"/>
    </location>
</feature>
<proteinExistence type="predicted"/>
<evidence type="ECO:0000256" key="1">
    <source>
        <dbReference type="SAM" id="MobiDB-lite"/>
    </source>
</evidence>
<dbReference type="RefSeq" id="XP_001883615.1">
    <property type="nucleotide sequence ID" value="XM_001883580.1"/>
</dbReference>